<organism evidence="1 2">
    <name type="scientific">Enterobacter cloacae</name>
    <dbReference type="NCBI Taxonomy" id="550"/>
    <lineage>
        <taxon>Bacteria</taxon>
        <taxon>Pseudomonadati</taxon>
        <taxon>Pseudomonadota</taxon>
        <taxon>Gammaproteobacteria</taxon>
        <taxon>Enterobacterales</taxon>
        <taxon>Enterobacteriaceae</taxon>
        <taxon>Enterobacter</taxon>
        <taxon>Enterobacter cloacae complex</taxon>
    </lineage>
</organism>
<dbReference type="EMBL" id="UGJB01000004">
    <property type="protein sequence ID" value="STQ11252.1"/>
    <property type="molecule type" value="Genomic_DNA"/>
</dbReference>
<reference evidence="1 2" key="1">
    <citation type="submission" date="2018-06" db="EMBL/GenBank/DDBJ databases">
        <authorList>
            <consortium name="Pathogen Informatics"/>
            <person name="Doyle S."/>
        </authorList>
    </citation>
    <scope>NUCLEOTIDE SEQUENCE [LARGE SCALE GENOMIC DNA]</scope>
    <source>
        <strain evidence="1 2">NCTC10005</strain>
    </source>
</reference>
<accession>A0A377LYX6</accession>
<dbReference type="AlphaFoldDB" id="A0A377LYX6"/>
<gene>
    <name evidence="1" type="ORF">NCTC10005_04023</name>
</gene>
<evidence type="ECO:0000313" key="2">
    <source>
        <dbReference type="Proteomes" id="UP000255106"/>
    </source>
</evidence>
<sequence length="65" mass="7264">MCFTVNGEMQLTPDTAAFLAMLFDFPLAFTEDLQPGGINYQVCDFTRVGVLKLTLTDFARLLTQL</sequence>
<name>A0A377LYX6_ENTCL</name>
<proteinExistence type="predicted"/>
<evidence type="ECO:0000313" key="1">
    <source>
        <dbReference type="EMBL" id="STQ11252.1"/>
    </source>
</evidence>
<dbReference type="Proteomes" id="UP000255106">
    <property type="component" value="Unassembled WGS sequence"/>
</dbReference>
<protein>
    <submittedName>
        <fullName evidence="1">Uncharacterized protein</fullName>
    </submittedName>
</protein>